<evidence type="ECO:0000256" key="5">
    <source>
        <dbReference type="ARBA" id="ARBA00019269"/>
    </source>
</evidence>
<evidence type="ECO:0000256" key="6">
    <source>
        <dbReference type="ARBA" id="ARBA00022490"/>
    </source>
</evidence>
<keyword evidence="15" id="KW-1185">Reference proteome</keyword>
<sequence length="689" mass="79143">MSLDEHHEPLTKRPKHNAEQSIARPKITAAWKIYATESLGPEGKVFGLQDIFFARNLVETENNIPAQNQGNQCYTFRIEHRQGGPMSKFRGEERILLFRSDRNGAIAKIIYSSEAPDEHHTSIPLVDGQPIPSLIAHAKIHVLDVKAQYRGRDLGGLLFSEAITSLKSLYCNEDDDDIDTYTGAGCPSNIQKKKIYDVECSLDAEEDITRHGKLVKFYEELGCRVKSSGRVQYVNNNDSETYRKIPMQIDLHPSNQERYRQHRKKMSHLASLKSPFLPVQLMGTMGKLLIRSHTTRQDMKLDWLLSESPNGIQFLSTHGHILVANPNGDVTALSAADQDAESELDIDLDELKRWTYFTPCHTSEQDRSSLNYKDLWVMRTNHGTFLTANSFDHTLSCTRLPSFWQPNGDNLSLVCTSDTPPRRHHYRKCWKFQTFDYVREMRSRFLTFSLGKATIFQALNWIHQFPASPFHSWINNDEDCGPSLRTLSFLMAETARDEGLPDWVQLVALFHELGEAVKVLDPATKDMADSVYDWTISSRSRVVGCKAPGCASFNEFRHLNMDEEDSRYNTDIGAYSEHCGLDNVCLMWSGCEYTYHLLKHNSCLPYEGLAMIRYFLLGDWHEQNQYRALTNEDDDDVLPFVSEFDALRRRVRLRCMDFSDLSDEQCQALWEGHYSLIAAKYGCDHLFEW</sequence>
<comment type="cofactor">
    <cofactor evidence="12">
        <name>Fe cation</name>
        <dbReference type="ChEBI" id="CHEBI:24875"/>
    </cofactor>
    <text evidence="12">Binds 2 iron ions per subunit.</text>
</comment>
<evidence type="ECO:0000256" key="4">
    <source>
        <dbReference type="ARBA" id="ARBA00011919"/>
    </source>
</evidence>
<evidence type="ECO:0000256" key="3">
    <source>
        <dbReference type="ARBA" id="ARBA00005286"/>
    </source>
</evidence>
<evidence type="ECO:0000256" key="10">
    <source>
        <dbReference type="ARBA" id="ARBA00029668"/>
    </source>
</evidence>
<dbReference type="SUPFAM" id="SSF109604">
    <property type="entry name" value="HD-domain/PDEase-like"/>
    <property type="match status" value="1"/>
</dbReference>
<comment type="pathway">
    <text evidence="2">Polyol metabolism; myo-inositol degradation into D-glucuronate; D-glucuronate from myo-inositol: step 1/1.</text>
</comment>
<keyword evidence="8" id="KW-0560">Oxidoreductase</keyword>
<evidence type="ECO:0000256" key="13">
    <source>
        <dbReference type="SAM" id="MobiDB-lite"/>
    </source>
</evidence>
<dbReference type="PANTHER" id="PTHR12588">
    <property type="entry name" value="MYOINOSITOL OXYGENASE"/>
    <property type="match status" value="1"/>
</dbReference>
<keyword evidence="9 12" id="KW-0408">Iron</keyword>
<dbReference type="GO" id="GO:0046872">
    <property type="term" value="F:metal ion binding"/>
    <property type="evidence" value="ECO:0007669"/>
    <property type="project" value="UniProtKB-KW"/>
</dbReference>
<keyword evidence="7 12" id="KW-0479">Metal-binding</keyword>
<accession>A0ABD3NWB2</accession>
<evidence type="ECO:0000256" key="2">
    <source>
        <dbReference type="ARBA" id="ARBA00005167"/>
    </source>
</evidence>
<comment type="caution">
    <text evidence="14">The sequence shown here is derived from an EMBL/GenBank/DDBJ whole genome shotgun (WGS) entry which is preliminary data.</text>
</comment>
<comment type="similarity">
    <text evidence="3">Belongs to the myo-inositol oxygenase family.</text>
</comment>
<evidence type="ECO:0000256" key="11">
    <source>
        <dbReference type="ARBA" id="ARBA00048271"/>
    </source>
</evidence>
<dbReference type="GO" id="GO:0005737">
    <property type="term" value="C:cytoplasm"/>
    <property type="evidence" value="ECO:0007669"/>
    <property type="project" value="UniProtKB-SubCell"/>
</dbReference>
<keyword evidence="6" id="KW-0963">Cytoplasm</keyword>
<feature type="compositionally biased region" description="Basic and acidic residues" evidence="13">
    <location>
        <begin position="1"/>
        <end position="11"/>
    </location>
</feature>
<evidence type="ECO:0000313" key="14">
    <source>
        <dbReference type="EMBL" id="KAL3779594.1"/>
    </source>
</evidence>
<name>A0ABD3NWB2_9STRA</name>
<dbReference type="Pfam" id="PF05153">
    <property type="entry name" value="MIOX"/>
    <property type="match status" value="1"/>
</dbReference>
<evidence type="ECO:0000256" key="1">
    <source>
        <dbReference type="ARBA" id="ARBA00004496"/>
    </source>
</evidence>
<evidence type="ECO:0000256" key="8">
    <source>
        <dbReference type="ARBA" id="ARBA00023002"/>
    </source>
</evidence>
<evidence type="ECO:0000256" key="9">
    <source>
        <dbReference type="ARBA" id="ARBA00023004"/>
    </source>
</evidence>
<gene>
    <name evidence="14" type="ORF">ACHAWO_006350</name>
</gene>
<comment type="subcellular location">
    <subcellularLocation>
        <location evidence="1">Cytoplasm</location>
    </subcellularLocation>
</comment>
<dbReference type="EC" id="1.13.99.1" evidence="4"/>
<evidence type="ECO:0000313" key="15">
    <source>
        <dbReference type="Proteomes" id="UP001530400"/>
    </source>
</evidence>
<dbReference type="Proteomes" id="UP001530400">
    <property type="component" value="Unassembled WGS sequence"/>
</dbReference>
<evidence type="ECO:0000256" key="12">
    <source>
        <dbReference type="PIRSR" id="PIRSR607828-2"/>
    </source>
</evidence>
<feature type="region of interest" description="Disordered" evidence="13">
    <location>
        <begin position="1"/>
        <end position="22"/>
    </location>
</feature>
<protein>
    <recommendedName>
        <fullName evidence="5">Inositol oxygenase</fullName>
        <ecNumber evidence="4">1.13.99.1</ecNumber>
    </recommendedName>
    <alternativeName>
        <fullName evidence="10">Myo-inositol oxygenase</fullName>
    </alternativeName>
</protein>
<dbReference type="InterPro" id="IPR007828">
    <property type="entry name" value="Inositol_oxygenase"/>
</dbReference>
<dbReference type="AlphaFoldDB" id="A0ABD3NWB2"/>
<dbReference type="EMBL" id="JALLPJ020000927">
    <property type="protein sequence ID" value="KAL3779594.1"/>
    <property type="molecule type" value="Genomic_DNA"/>
</dbReference>
<dbReference type="GO" id="GO:0050113">
    <property type="term" value="F:inositol oxygenase activity"/>
    <property type="evidence" value="ECO:0007669"/>
    <property type="project" value="UniProtKB-EC"/>
</dbReference>
<dbReference type="PANTHER" id="PTHR12588:SF0">
    <property type="entry name" value="INOSITOL OXYGENASE"/>
    <property type="match status" value="1"/>
</dbReference>
<evidence type="ECO:0000256" key="7">
    <source>
        <dbReference type="ARBA" id="ARBA00022723"/>
    </source>
</evidence>
<comment type="catalytic activity">
    <reaction evidence="11">
        <text>myo-inositol + O2 = D-glucuronate + H2O + H(+)</text>
        <dbReference type="Rhea" id="RHEA:23696"/>
        <dbReference type="ChEBI" id="CHEBI:15377"/>
        <dbReference type="ChEBI" id="CHEBI:15378"/>
        <dbReference type="ChEBI" id="CHEBI:15379"/>
        <dbReference type="ChEBI" id="CHEBI:17268"/>
        <dbReference type="ChEBI" id="CHEBI:58720"/>
        <dbReference type="EC" id="1.13.99.1"/>
    </reaction>
</comment>
<feature type="binding site" evidence="12">
    <location>
        <position position="511"/>
    </location>
    <ligand>
        <name>Fe cation</name>
        <dbReference type="ChEBI" id="CHEBI:24875"/>
        <label>1</label>
    </ligand>
</feature>
<organism evidence="14 15">
    <name type="scientific">Cyclotella atomus</name>
    <dbReference type="NCBI Taxonomy" id="382360"/>
    <lineage>
        <taxon>Eukaryota</taxon>
        <taxon>Sar</taxon>
        <taxon>Stramenopiles</taxon>
        <taxon>Ochrophyta</taxon>
        <taxon>Bacillariophyta</taxon>
        <taxon>Coscinodiscophyceae</taxon>
        <taxon>Thalassiosirophycidae</taxon>
        <taxon>Stephanodiscales</taxon>
        <taxon>Stephanodiscaceae</taxon>
        <taxon>Cyclotella</taxon>
    </lineage>
</organism>
<proteinExistence type="inferred from homology"/>
<reference evidence="14 15" key="1">
    <citation type="submission" date="2024-10" db="EMBL/GenBank/DDBJ databases">
        <title>Updated reference genomes for cyclostephanoid diatoms.</title>
        <authorList>
            <person name="Roberts W.R."/>
            <person name="Alverson A.J."/>
        </authorList>
    </citation>
    <scope>NUCLEOTIDE SEQUENCE [LARGE SCALE GENOMIC DNA]</scope>
    <source>
        <strain evidence="14 15">AJA010-31</strain>
    </source>
</reference>